<organism evidence="3 4">
    <name type="scientific">Nannocystis punicea</name>
    <dbReference type="NCBI Taxonomy" id="2995304"/>
    <lineage>
        <taxon>Bacteria</taxon>
        <taxon>Pseudomonadati</taxon>
        <taxon>Myxococcota</taxon>
        <taxon>Polyangia</taxon>
        <taxon>Nannocystales</taxon>
        <taxon>Nannocystaceae</taxon>
        <taxon>Nannocystis</taxon>
    </lineage>
</organism>
<dbReference type="InterPro" id="IPR050708">
    <property type="entry name" value="T6SS_VgrG/RHS"/>
</dbReference>
<name>A0ABY7HAT2_9BACT</name>
<dbReference type="PANTHER" id="PTHR32305:SF15">
    <property type="entry name" value="PROTEIN RHSA-RELATED"/>
    <property type="match status" value="1"/>
</dbReference>
<reference evidence="3" key="1">
    <citation type="submission" date="2022-11" db="EMBL/GenBank/DDBJ databases">
        <title>Minimal conservation of predation-associated metabolite biosynthetic gene clusters underscores biosynthetic potential of Myxococcota including descriptions for ten novel species: Archangium lansinium sp. nov., Myxococcus landrumus sp. nov., Nannocystis bai.</title>
        <authorList>
            <person name="Ahearne A."/>
            <person name="Stevens C."/>
            <person name="Dowd S."/>
        </authorList>
    </citation>
    <scope>NUCLEOTIDE SEQUENCE</scope>
    <source>
        <strain evidence="3">Fl3</strain>
    </source>
</reference>
<evidence type="ECO:0000259" key="2">
    <source>
        <dbReference type="Pfam" id="PF15652"/>
    </source>
</evidence>
<dbReference type="PANTHER" id="PTHR32305">
    <property type="match status" value="1"/>
</dbReference>
<feature type="region of interest" description="Disordered" evidence="1">
    <location>
        <begin position="234"/>
        <end position="259"/>
    </location>
</feature>
<evidence type="ECO:0000256" key="1">
    <source>
        <dbReference type="SAM" id="MobiDB-lite"/>
    </source>
</evidence>
<gene>
    <name evidence="3" type="ORF">O0S08_09495</name>
</gene>
<sequence>MLDHVGHPLARDAADPFGATRLAWRADDSTAGPTYRFTGKEDDPLSGAIAVGARHYLPELGRWASPDPYHLLNPAARLEEPGERNLYRYAANNPIGKVDPTGHGWVTWIIKAGKATFKAAYKGYDKVDEFSGIADDVLTIASAEAGIGARVLSALSLASEALPVSAGDIKGAYRWVRGGDKALDSAAAARKHPIGTYRELSDAKARDAHHIIQDAAARDLPGYKYGDAPAIRLEGPARTPGTEHHAATQAQRQRGGGTYAAERRIGYKAMREAGIPPNLARRAIEVADRYFGSLGVTPSTPTRIPGNRK</sequence>
<dbReference type="InterPro" id="IPR022385">
    <property type="entry name" value="Rhs_assc_core"/>
</dbReference>
<dbReference type="RefSeq" id="WP_269038719.1">
    <property type="nucleotide sequence ID" value="NZ_CP114040.1"/>
</dbReference>
<evidence type="ECO:0000313" key="4">
    <source>
        <dbReference type="Proteomes" id="UP001164459"/>
    </source>
</evidence>
<accession>A0ABY7HAT2</accession>
<dbReference type="InterPro" id="IPR028900">
    <property type="entry name" value="Tox-SHH_dom"/>
</dbReference>
<dbReference type="EMBL" id="CP114040">
    <property type="protein sequence ID" value="WAS96381.1"/>
    <property type="molecule type" value="Genomic_DNA"/>
</dbReference>
<feature type="domain" description="Tox-SHH" evidence="2">
    <location>
        <begin position="207"/>
        <end position="291"/>
    </location>
</feature>
<dbReference type="NCBIfam" id="TIGR03696">
    <property type="entry name" value="Rhs_assc_core"/>
    <property type="match status" value="1"/>
</dbReference>
<proteinExistence type="predicted"/>
<dbReference type="Pfam" id="PF15652">
    <property type="entry name" value="Tox-SHH"/>
    <property type="match status" value="1"/>
</dbReference>
<protein>
    <recommendedName>
        <fullName evidence="2">Tox-SHH domain-containing protein</fullName>
    </recommendedName>
</protein>
<dbReference type="Proteomes" id="UP001164459">
    <property type="component" value="Chromosome"/>
</dbReference>
<dbReference type="Gene3D" id="2.180.10.10">
    <property type="entry name" value="RHS repeat-associated core"/>
    <property type="match status" value="1"/>
</dbReference>
<keyword evidence="4" id="KW-1185">Reference proteome</keyword>
<evidence type="ECO:0000313" key="3">
    <source>
        <dbReference type="EMBL" id="WAS96381.1"/>
    </source>
</evidence>